<dbReference type="GeneID" id="13013143"/>
<accession>I3TER2</accession>
<dbReference type="EMBL" id="CP003531">
    <property type="protein sequence ID" value="AFK51250.1"/>
    <property type="molecule type" value="Genomic_DNA"/>
</dbReference>
<dbReference type="KEGG" id="thg:TCELL_0826"/>
<dbReference type="PANTHER" id="PTHR36445:SF1">
    <property type="entry name" value="GTP CYCLOHYDROLASE MPTA"/>
    <property type="match status" value="1"/>
</dbReference>
<protein>
    <recommendedName>
        <fullName evidence="4">GTP cyclohydrolase I FolE2</fullName>
    </recommendedName>
</protein>
<dbReference type="AlphaFoldDB" id="I3TER2"/>
<evidence type="ECO:0000313" key="3">
    <source>
        <dbReference type="Proteomes" id="UP000005270"/>
    </source>
</evidence>
<evidence type="ECO:0008006" key="4">
    <source>
        <dbReference type="Google" id="ProtNLM"/>
    </source>
</evidence>
<evidence type="ECO:0000256" key="1">
    <source>
        <dbReference type="ARBA" id="ARBA00022801"/>
    </source>
</evidence>
<dbReference type="Proteomes" id="UP000005270">
    <property type="component" value="Chromosome"/>
</dbReference>
<dbReference type="HOGENOM" id="CLU_958471_0_0_2"/>
<sequence>MSTRDIHDERPAHEIYIDFVGIGWMRLPPFTWGRITLVPVLKAYVDLPPYMRGVHLSRSYKAVRSMTSEQVYREPEVLAERLLSRHEYSGKALVVLKASGLVREEDDYRSFEASKRVLYARGVGVIRRVWSYRFTTSNACPCALQTSLELTGRPLTHMQRVVVEVTLRAGSGHVEVDEEALISGLSSVVQPSLKGYLSRVEEVELIKGLVERPMFVEDVVREVASWIRGNLKWFKGYATVRALSFESIHEYNVEAILRVELR</sequence>
<dbReference type="InterPro" id="IPR003801">
    <property type="entry name" value="GTP_cyclohydrolase_FolE2/MptA"/>
</dbReference>
<dbReference type="InParanoid" id="I3TER2"/>
<evidence type="ECO:0000313" key="2">
    <source>
        <dbReference type="EMBL" id="AFK51250.1"/>
    </source>
</evidence>
<reference evidence="2 3" key="1">
    <citation type="journal article" date="2012" name="J. Bacteriol.">
        <title>Complete genome sequence of the hyperthermophilic cellulolytic Crenarchaeon 'Thermogladius cellulolyticus' 1633.</title>
        <authorList>
            <person name="Mardanov A.V."/>
            <person name="Kochetkova T.V."/>
            <person name="Beletsky A.V."/>
            <person name="Bonch-Osmolovskaya E.A."/>
            <person name="Ravin N.V."/>
            <person name="Skryabin K.G."/>
        </authorList>
    </citation>
    <scope>NUCLEOTIDE SEQUENCE [LARGE SCALE GENOMIC DNA]</scope>
    <source>
        <strain evidence="3">DSM 22663 / VKM B-2946 / 1633</strain>
    </source>
</reference>
<dbReference type="eggNOG" id="arCOG04301">
    <property type="taxonomic scope" value="Archaea"/>
</dbReference>
<dbReference type="PANTHER" id="PTHR36445">
    <property type="entry name" value="GTP CYCLOHYDROLASE MPTA"/>
    <property type="match status" value="1"/>
</dbReference>
<keyword evidence="1" id="KW-0378">Hydrolase</keyword>
<dbReference type="RefSeq" id="WP_014737500.1">
    <property type="nucleotide sequence ID" value="NC_017954.1"/>
</dbReference>
<organism evidence="2 3">
    <name type="scientific">Thermogladius calderae (strain DSM 22663 / VKM B-2946 / 1633)</name>
    <dbReference type="NCBI Taxonomy" id="1184251"/>
    <lineage>
        <taxon>Archaea</taxon>
        <taxon>Thermoproteota</taxon>
        <taxon>Thermoprotei</taxon>
        <taxon>Desulfurococcales</taxon>
        <taxon>Desulfurococcaceae</taxon>
        <taxon>Thermogladius</taxon>
    </lineage>
</organism>
<dbReference type="Gene3D" id="3.10.270.10">
    <property type="entry name" value="Urate Oxidase"/>
    <property type="match status" value="1"/>
</dbReference>
<dbReference type="STRING" id="1184251.TCELL_0826"/>
<name>I3TER2_THEC1</name>
<gene>
    <name evidence="2" type="ordered locus">TCELL_0826</name>
</gene>
<proteinExistence type="predicted"/>
<dbReference type="Pfam" id="PF02649">
    <property type="entry name" value="GCHY-1"/>
    <property type="match status" value="1"/>
</dbReference>
<dbReference type="OrthoDB" id="53087at2157"/>
<dbReference type="GO" id="GO:0003934">
    <property type="term" value="F:GTP cyclohydrolase I activity"/>
    <property type="evidence" value="ECO:0007669"/>
    <property type="project" value="InterPro"/>
</dbReference>
<keyword evidence="3" id="KW-1185">Reference proteome</keyword>